<reference evidence="1" key="1">
    <citation type="submission" date="2018-02" db="EMBL/GenBank/DDBJ databases">
        <title>Rhizophora mucronata_Transcriptome.</title>
        <authorList>
            <person name="Meera S.P."/>
            <person name="Sreeshan A."/>
            <person name="Augustine A."/>
        </authorList>
    </citation>
    <scope>NUCLEOTIDE SEQUENCE</scope>
    <source>
        <tissue evidence="1">Leaf</tissue>
    </source>
</reference>
<evidence type="ECO:0000313" key="1">
    <source>
        <dbReference type="EMBL" id="MBX62625.1"/>
    </source>
</evidence>
<dbReference type="InterPro" id="IPR005314">
    <property type="entry name" value="Peptidase_C50"/>
</dbReference>
<dbReference type="AlphaFoldDB" id="A0A2P2Q6L1"/>
<protein>
    <recommendedName>
        <fullName evidence="2">Separase</fullName>
    </recommendedName>
</protein>
<organism evidence="1">
    <name type="scientific">Rhizophora mucronata</name>
    <name type="common">Asiatic mangrove</name>
    <dbReference type="NCBI Taxonomy" id="61149"/>
    <lineage>
        <taxon>Eukaryota</taxon>
        <taxon>Viridiplantae</taxon>
        <taxon>Streptophyta</taxon>
        <taxon>Embryophyta</taxon>
        <taxon>Tracheophyta</taxon>
        <taxon>Spermatophyta</taxon>
        <taxon>Magnoliopsida</taxon>
        <taxon>eudicotyledons</taxon>
        <taxon>Gunneridae</taxon>
        <taxon>Pentapetalae</taxon>
        <taxon>rosids</taxon>
        <taxon>fabids</taxon>
        <taxon>Malpighiales</taxon>
        <taxon>Rhizophoraceae</taxon>
        <taxon>Rhizophora</taxon>
    </lineage>
</organism>
<dbReference type="GO" id="GO:0072686">
    <property type="term" value="C:mitotic spindle"/>
    <property type="evidence" value="ECO:0007669"/>
    <property type="project" value="TreeGrafter"/>
</dbReference>
<evidence type="ECO:0008006" key="2">
    <source>
        <dbReference type="Google" id="ProtNLM"/>
    </source>
</evidence>
<dbReference type="GO" id="GO:0005737">
    <property type="term" value="C:cytoplasm"/>
    <property type="evidence" value="ECO:0007669"/>
    <property type="project" value="TreeGrafter"/>
</dbReference>
<dbReference type="PANTHER" id="PTHR12792">
    <property type="entry name" value="EXTRA SPINDLE POLES 1-RELATED"/>
    <property type="match status" value="1"/>
</dbReference>
<dbReference type="Pfam" id="PF03568">
    <property type="entry name" value="Separin_C"/>
    <property type="match status" value="1"/>
</dbReference>
<dbReference type="GO" id="GO:0005634">
    <property type="term" value="C:nucleus"/>
    <property type="evidence" value="ECO:0007669"/>
    <property type="project" value="InterPro"/>
</dbReference>
<dbReference type="GO" id="GO:0004197">
    <property type="term" value="F:cysteine-type endopeptidase activity"/>
    <property type="evidence" value="ECO:0007669"/>
    <property type="project" value="InterPro"/>
</dbReference>
<dbReference type="GO" id="GO:0051307">
    <property type="term" value="P:meiotic chromosome separation"/>
    <property type="evidence" value="ECO:0007669"/>
    <property type="project" value="TreeGrafter"/>
</dbReference>
<dbReference type="PANTHER" id="PTHR12792:SF0">
    <property type="entry name" value="SEPARIN"/>
    <property type="match status" value="1"/>
</dbReference>
<proteinExistence type="predicted"/>
<accession>A0A2P2Q6L1</accession>
<name>A0A2P2Q6L1_RHIMU</name>
<dbReference type="GO" id="GO:0006508">
    <property type="term" value="P:proteolysis"/>
    <property type="evidence" value="ECO:0007669"/>
    <property type="project" value="InterPro"/>
</dbReference>
<sequence>MGCSSGSLSLNGCYIPQGTPLSYLIAGSPAIIANLWEVTDKDIDRFGKSMLDAWLKERSNSSIACMRCNLIEEFEAMNIRGGKVNAKKKFPKKVSEASEKSPLKDCCDHRPKIGSFMGQAREACTLPFLIGASPVCYGVPTGIRRKGDL</sequence>
<dbReference type="EMBL" id="GGEC01082141">
    <property type="protein sequence ID" value="MBX62625.1"/>
    <property type="molecule type" value="Transcribed_RNA"/>
</dbReference>